<dbReference type="CDD" id="cd07914">
    <property type="entry name" value="IGPD"/>
    <property type="match status" value="1"/>
</dbReference>
<dbReference type="HAMAP" id="MF_00076">
    <property type="entry name" value="HisB"/>
    <property type="match status" value="1"/>
</dbReference>
<reference evidence="9" key="2">
    <citation type="submission" date="2011-03" db="EMBL/GenBank/DDBJ databases">
        <title>The complete genome of Hippea maritima DSM 10411.</title>
        <authorList>
            <consortium name="US DOE Joint Genome Institute (JGI-PGF)"/>
            <person name="Lucas S."/>
            <person name="Copeland A."/>
            <person name="Lapidus A."/>
            <person name="Bruce D."/>
            <person name="Goodwin L."/>
            <person name="Pitluck S."/>
            <person name="Peters L."/>
            <person name="Kyrpides N."/>
            <person name="Mavromatis K."/>
            <person name="Pagani I."/>
            <person name="Ivanova N."/>
            <person name="Mikhailova N."/>
            <person name="Lu M."/>
            <person name="Detter J.C."/>
            <person name="Tapia R."/>
            <person name="Han C."/>
            <person name="Land M."/>
            <person name="Hauser L."/>
            <person name="Markowitz V."/>
            <person name="Cheng J.-F."/>
            <person name="Hugenholtz P."/>
            <person name="Woyke T."/>
            <person name="Wu D."/>
            <person name="Spring S."/>
            <person name="Schroeder M."/>
            <person name="Brambilla E."/>
            <person name="Klenk H.-P."/>
            <person name="Eisen J.A."/>
        </authorList>
    </citation>
    <scope>NUCLEOTIDE SEQUENCE [LARGE SCALE GENOMIC DNA]</scope>
    <source>
        <strain evidence="9">ATCC 700847 / DSM 10411 / MH2</strain>
    </source>
</reference>
<dbReference type="GO" id="GO:0000105">
    <property type="term" value="P:L-histidine biosynthetic process"/>
    <property type="evidence" value="ECO:0007669"/>
    <property type="project" value="UniProtKB-UniRule"/>
</dbReference>
<dbReference type="AlphaFoldDB" id="F2LX94"/>
<dbReference type="PANTHER" id="PTHR23133:SF2">
    <property type="entry name" value="IMIDAZOLEGLYCEROL-PHOSPHATE DEHYDRATASE"/>
    <property type="match status" value="1"/>
</dbReference>
<name>F2LX94_HIPMA</name>
<dbReference type="InterPro" id="IPR020568">
    <property type="entry name" value="Ribosomal_Su5_D2-typ_SF"/>
</dbReference>
<dbReference type="GO" id="GO:0005737">
    <property type="term" value="C:cytoplasm"/>
    <property type="evidence" value="ECO:0007669"/>
    <property type="project" value="UniProtKB-SubCell"/>
</dbReference>
<dbReference type="NCBIfam" id="NF002114">
    <property type="entry name" value="PRK00951.2-4"/>
    <property type="match status" value="1"/>
</dbReference>
<dbReference type="EC" id="4.2.1.19" evidence="6 7"/>
<comment type="pathway">
    <text evidence="1 6 7">Amino-acid biosynthesis; L-histidine biosynthesis; L-histidine from 5-phospho-alpha-D-ribose 1-diphosphate: step 6/9.</text>
</comment>
<dbReference type="Proteomes" id="UP000008139">
    <property type="component" value="Chromosome"/>
</dbReference>
<dbReference type="Pfam" id="PF00475">
    <property type="entry name" value="IGPD"/>
    <property type="match status" value="1"/>
</dbReference>
<dbReference type="eggNOG" id="COG0131">
    <property type="taxonomic scope" value="Bacteria"/>
</dbReference>
<dbReference type="PROSITE" id="PS00954">
    <property type="entry name" value="IGP_DEHYDRATASE_1"/>
    <property type="match status" value="1"/>
</dbReference>
<evidence type="ECO:0000256" key="4">
    <source>
        <dbReference type="ARBA" id="ARBA00023102"/>
    </source>
</evidence>
<protein>
    <recommendedName>
        <fullName evidence="2 6">Imidazoleglycerol-phosphate dehydratase</fullName>
        <shortName evidence="6">IGPD</shortName>
        <ecNumber evidence="6 7">4.2.1.19</ecNumber>
    </recommendedName>
</protein>
<evidence type="ECO:0000256" key="3">
    <source>
        <dbReference type="ARBA" id="ARBA00022605"/>
    </source>
</evidence>
<organism evidence="8 9">
    <name type="scientific">Hippea maritima (strain ATCC 700847 / DSM 10411 / MH2)</name>
    <dbReference type="NCBI Taxonomy" id="760142"/>
    <lineage>
        <taxon>Bacteria</taxon>
        <taxon>Pseudomonadati</taxon>
        <taxon>Campylobacterota</taxon>
        <taxon>Desulfurellia</taxon>
        <taxon>Desulfurellales</taxon>
        <taxon>Hippeaceae</taxon>
        <taxon>Hippea</taxon>
    </lineage>
</organism>
<evidence type="ECO:0000256" key="7">
    <source>
        <dbReference type="RuleBase" id="RU000599"/>
    </source>
</evidence>
<keyword evidence="9" id="KW-1185">Reference proteome</keyword>
<accession>F2LX94</accession>
<reference evidence="8 9" key="1">
    <citation type="journal article" date="2011" name="Stand. Genomic Sci.">
        <title>Complete genome sequence of the thermophilic sulfur-reducer Hippea maritima type strain (MH(2)).</title>
        <authorList>
            <person name="Huntemann M."/>
            <person name="Lu M."/>
            <person name="Nolan M."/>
            <person name="Lapidus A."/>
            <person name="Lucas S."/>
            <person name="Hammon N."/>
            <person name="Deshpande S."/>
            <person name="Cheng J.F."/>
            <person name="Tapia R."/>
            <person name="Han C."/>
            <person name="Goodwin L."/>
            <person name="Pitluck S."/>
            <person name="Liolios K."/>
            <person name="Pagani I."/>
            <person name="Ivanova N."/>
            <person name="Ovchinikova G."/>
            <person name="Pati A."/>
            <person name="Chen A."/>
            <person name="Palaniappan K."/>
            <person name="Land M."/>
            <person name="Hauser L."/>
            <person name="Jeffries C.D."/>
            <person name="Detter J.C."/>
            <person name="Brambilla E.M."/>
            <person name="Rohde M."/>
            <person name="Spring S."/>
            <person name="Goker M."/>
            <person name="Woyke T."/>
            <person name="Bristow J."/>
            <person name="Eisen J.A."/>
            <person name="Markowitz V."/>
            <person name="Hugenholtz P."/>
            <person name="Kyrpides N.C."/>
            <person name="Klenk H.P."/>
            <person name="Mavromatis K."/>
        </authorList>
    </citation>
    <scope>NUCLEOTIDE SEQUENCE [LARGE SCALE GENOMIC DNA]</scope>
    <source>
        <strain evidence="9">ATCC 700847 / DSM 10411 / MH2</strain>
    </source>
</reference>
<evidence type="ECO:0000256" key="2">
    <source>
        <dbReference type="ARBA" id="ARBA00016664"/>
    </source>
</evidence>
<comment type="catalytic activity">
    <reaction evidence="6 7">
        <text>D-erythro-1-(imidazol-4-yl)glycerol 3-phosphate = 3-(imidazol-4-yl)-2-oxopropyl phosphate + H2O</text>
        <dbReference type="Rhea" id="RHEA:11040"/>
        <dbReference type="ChEBI" id="CHEBI:15377"/>
        <dbReference type="ChEBI" id="CHEBI:57766"/>
        <dbReference type="ChEBI" id="CHEBI:58278"/>
        <dbReference type="EC" id="4.2.1.19"/>
    </reaction>
</comment>
<evidence type="ECO:0000256" key="6">
    <source>
        <dbReference type="HAMAP-Rule" id="MF_00076"/>
    </source>
</evidence>
<proteinExistence type="inferred from homology"/>
<sequence length="187" mass="20600">MIELKRKTKETDIVVRVDIDGKGDFNIDTGIGFFDHMLSALSKHSGIDLMVKAKGDLEVDFHHTVEDVGIVLGQAVKQSLEGRSFARFGWAIVPMDDALILSSVDICNRFYLNFDARLTGNIGSFDSELIEEFFRAFAFNGGMVLHIKQLSGANKHHIAEAIFKSTAHSLKAALKSTDETPSTKGIL</sequence>
<evidence type="ECO:0000313" key="9">
    <source>
        <dbReference type="Proteomes" id="UP000008139"/>
    </source>
</evidence>
<keyword evidence="4 6" id="KW-0368">Histidine biosynthesis</keyword>
<dbReference type="GO" id="GO:0004424">
    <property type="term" value="F:imidazoleglycerol-phosphate dehydratase activity"/>
    <property type="evidence" value="ECO:0007669"/>
    <property type="project" value="UniProtKB-UniRule"/>
</dbReference>
<dbReference type="FunCoup" id="F2LX94">
    <property type="interactions" value="325"/>
</dbReference>
<dbReference type="EMBL" id="CP002606">
    <property type="protein sequence ID" value="AEA33152.1"/>
    <property type="molecule type" value="Genomic_DNA"/>
</dbReference>
<evidence type="ECO:0000313" key="8">
    <source>
        <dbReference type="EMBL" id="AEA33152.1"/>
    </source>
</evidence>
<dbReference type="HOGENOM" id="CLU_044308_2_1_7"/>
<keyword evidence="3 6" id="KW-0028">Amino-acid biosynthesis</keyword>
<comment type="similarity">
    <text evidence="6 7">Belongs to the imidazoleglycerol-phosphate dehydratase family.</text>
</comment>
<dbReference type="InterPro" id="IPR038494">
    <property type="entry name" value="IGPD_sf"/>
</dbReference>
<dbReference type="InterPro" id="IPR000807">
    <property type="entry name" value="ImidazoleglycerolP_deHydtase"/>
</dbReference>
<keyword evidence="6" id="KW-0963">Cytoplasm</keyword>
<dbReference type="STRING" id="760142.Hipma_0173"/>
<dbReference type="KEGG" id="hmr:Hipma_0173"/>
<dbReference type="PANTHER" id="PTHR23133">
    <property type="entry name" value="IMIDAZOLEGLYCEROL-PHOSPHATE DEHYDRATASE HIS7"/>
    <property type="match status" value="1"/>
</dbReference>
<dbReference type="PROSITE" id="PS00955">
    <property type="entry name" value="IGP_DEHYDRATASE_2"/>
    <property type="match status" value="1"/>
</dbReference>
<dbReference type="RefSeq" id="WP_013681197.1">
    <property type="nucleotide sequence ID" value="NC_015318.1"/>
</dbReference>
<dbReference type="InterPro" id="IPR020565">
    <property type="entry name" value="ImidazoleglycerP_deHydtase_CS"/>
</dbReference>
<dbReference type="Gene3D" id="3.30.230.40">
    <property type="entry name" value="Imidazole glycerol phosphate dehydratase, domain 1"/>
    <property type="match status" value="2"/>
</dbReference>
<dbReference type="InParanoid" id="F2LX94"/>
<dbReference type="UniPathway" id="UPA00031">
    <property type="reaction ID" value="UER00011"/>
</dbReference>
<dbReference type="FunFam" id="3.30.230.40:FF:000001">
    <property type="entry name" value="Imidazoleglycerol-phosphate dehydratase HisB"/>
    <property type="match status" value="1"/>
</dbReference>
<comment type="subcellular location">
    <subcellularLocation>
        <location evidence="6 7">Cytoplasm</location>
    </subcellularLocation>
</comment>
<dbReference type="NCBIfam" id="NF002111">
    <property type="entry name" value="PRK00951.2-1"/>
    <property type="match status" value="1"/>
</dbReference>
<dbReference type="SUPFAM" id="SSF54211">
    <property type="entry name" value="Ribosomal protein S5 domain 2-like"/>
    <property type="match status" value="2"/>
</dbReference>
<evidence type="ECO:0000256" key="5">
    <source>
        <dbReference type="ARBA" id="ARBA00023239"/>
    </source>
</evidence>
<keyword evidence="5 6" id="KW-0456">Lyase</keyword>
<dbReference type="OrthoDB" id="9790411at2"/>
<gene>
    <name evidence="6" type="primary">hisB</name>
    <name evidence="8" type="ordered locus">Hipma_0173</name>
</gene>
<evidence type="ECO:0000256" key="1">
    <source>
        <dbReference type="ARBA" id="ARBA00005047"/>
    </source>
</evidence>
<dbReference type="FunFam" id="3.30.230.40:FF:000003">
    <property type="entry name" value="Imidazoleglycerol-phosphate dehydratase HisB"/>
    <property type="match status" value="1"/>
</dbReference>